<evidence type="ECO:0000313" key="1">
    <source>
        <dbReference type="EMBL" id="KAI9904901.1"/>
    </source>
</evidence>
<organism evidence="1 2">
    <name type="scientific">Trichothecium roseum</name>
    <dbReference type="NCBI Taxonomy" id="47278"/>
    <lineage>
        <taxon>Eukaryota</taxon>
        <taxon>Fungi</taxon>
        <taxon>Dikarya</taxon>
        <taxon>Ascomycota</taxon>
        <taxon>Pezizomycotina</taxon>
        <taxon>Sordariomycetes</taxon>
        <taxon>Hypocreomycetidae</taxon>
        <taxon>Hypocreales</taxon>
        <taxon>Hypocreales incertae sedis</taxon>
        <taxon>Trichothecium</taxon>
    </lineage>
</organism>
<accession>A0ACC0VEM3</accession>
<protein>
    <submittedName>
        <fullName evidence="1">Uncharacterized protein</fullName>
    </submittedName>
</protein>
<proteinExistence type="predicted"/>
<comment type="caution">
    <text evidence="1">The sequence shown here is derived from an EMBL/GenBank/DDBJ whole genome shotgun (WGS) entry which is preliminary data.</text>
</comment>
<dbReference type="Proteomes" id="UP001163324">
    <property type="component" value="Chromosome 1"/>
</dbReference>
<dbReference type="EMBL" id="CM047940">
    <property type="protein sequence ID" value="KAI9904901.1"/>
    <property type="molecule type" value="Genomic_DNA"/>
</dbReference>
<evidence type="ECO:0000313" key="2">
    <source>
        <dbReference type="Proteomes" id="UP001163324"/>
    </source>
</evidence>
<name>A0ACC0VEM3_9HYPO</name>
<reference evidence="1" key="1">
    <citation type="submission" date="2022-10" db="EMBL/GenBank/DDBJ databases">
        <title>Complete Genome of Trichothecium roseum strain YXFP-22015, a Plant Pathogen Isolated from Citrus.</title>
        <authorList>
            <person name="Wang Y."/>
            <person name="Zhu L."/>
        </authorList>
    </citation>
    <scope>NUCLEOTIDE SEQUENCE</scope>
    <source>
        <strain evidence="1">YXFP-22015</strain>
    </source>
</reference>
<gene>
    <name evidence="1" type="ORF">N3K66_001430</name>
</gene>
<keyword evidence="2" id="KW-1185">Reference proteome</keyword>
<sequence length="271" mass="29747">MVKKATVPDAWEDDWETQADQISQEPTQPEPSPPPGPQSKAERLAQHAEANRKLWEAAETPQTNHFLEANSKLPLAGGFKPQVKVLSRKPLIAKRDPVTGMASMSLDDDEDENASANKQPQLSPEEIRAKQKRDREEKQRRYEEARAKIFGESAPSSGESSPGTVTPPRSDGQQTPRGRGRGRGNARGNPYGGNDGRKFDARRIHNAPISGRELYDPGYATRPEPSFGRGSDSPARMSTPRNEQQPAIRAPRGPDGSGRGFRGARRGSKEP</sequence>